<dbReference type="InterPro" id="IPR036510">
    <property type="entry name" value="Ribosomal_bS20_sf"/>
</dbReference>
<comment type="function">
    <text evidence="7">Binds directly to 16S ribosomal RNA.</text>
</comment>
<keyword evidence="5 7" id="KW-0687">Ribonucleoprotein</keyword>
<dbReference type="GO" id="GO:0003735">
    <property type="term" value="F:structural constituent of ribosome"/>
    <property type="evidence" value="ECO:0007669"/>
    <property type="project" value="InterPro"/>
</dbReference>
<dbReference type="HAMAP" id="MF_00500">
    <property type="entry name" value="Ribosomal_bS20"/>
    <property type="match status" value="1"/>
</dbReference>
<evidence type="ECO:0000256" key="3">
    <source>
        <dbReference type="ARBA" id="ARBA00022884"/>
    </source>
</evidence>
<protein>
    <recommendedName>
        <fullName evidence="6 7">Small ribosomal subunit protein bS20</fullName>
    </recommendedName>
</protein>
<evidence type="ECO:0000256" key="2">
    <source>
        <dbReference type="ARBA" id="ARBA00022730"/>
    </source>
</evidence>
<dbReference type="Pfam" id="PF01649">
    <property type="entry name" value="Ribosomal_S20p"/>
    <property type="match status" value="1"/>
</dbReference>
<sequence>MANTSSAKKALRQSYKKRAHNLFWKRKIKAVSKTITGTLETKGSVSAKNSDILVKEHAVLQQLLDKAAKNKVIHRNKANRLKSRYAKKIAAQVKPRTKK</sequence>
<evidence type="ECO:0000313" key="8">
    <source>
        <dbReference type="EMBL" id="KKS16286.1"/>
    </source>
</evidence>
<keyword evidence="4 7" id="KW-0689">Ribosomal protein</keyword>
<dbReference type="PANTHER" id="PTHR33398">
    <property type="entry name" value="30S RIBOSOMAL PROTEIN S20"/>
    <property type="match status" value="1"/>
</dbReference>
<dbReference type="SUPFAM" id="SSF46992">
    <property type="entry name" value="Ribosomal protein S20"/>
    <property type="match status" value="1"/>
</dbReference>
<organism evidence="8 9">
    <name type="scientific">candidate division WWE3 bacterium GW2011_GWB1_41_6</name>
    <dbReference type="NCBI Taxonomy" id="1619112"/>
    <lineage>
        <taxon>Bacteria</taxon>
        <taxon>Katanobacteria</taxon>
    </lineage>
</organism>
<comment type="similarity">
    <text evidence="1 7">Belongs to the bacterial ribosomal protein bS20 family.</text>
</comment>
<dbReference type="InterPro" id="IPR002583">
    <property type="entry name" value="Ribosomal_bS20"/>
</dbReference>
<dbReference type="NCBIfam" id="TIGR00029">
    <property type="entry name" value="S20"/>
    <property type="match status" value="1"/>
</dbReference>
<evidence type="ECO:0000313" key="9">
    <source>
        <dbReference type="Proteomes" id="UP000034163"/>
    </source>
</evidence>
<reference evidence="8 9" key="1">
    <citation type="journal article" date="2015" name="Nature">
        <title>rRNA introns, odd ribosomes, and small enigmatic genomes across a large radiation of phyla.</title>
        <authorList>
            <person name="Brown C.T."/>
            <person name="Hug L.A."/>
            <person name="Thomas B.C."/>
            <person name="Sharon I."/>
            <person name="Castelle C.J."/>
            <person name="Singh A."/>
            <person name="Wilkins M.J."/>
            <person name="Williams K.H."/>
            <person name="Banfield J.F."/>
        </authorList>
    </citation>
    <scope>NUCLEOTIDE SEQUENCE [LARGE SCALE GENOMIC DNA]</scope>
</reference>
<evidence type="ECO:0000256" key="6">
    <source>
        <dbReference type="ARBA" id="ARBA00035136"/>
    </source>
</evidence>
<keyword evidence="3 7" id="KW-0694">RNA-binding</keyword>
<dbReference type="GO" id="GO:0006412">
    <property type="term" value="P:translation"/>
    <property type="evidence" value="ECO:0007669"/>
    <property type="project" value="UniProtKB-UniRule"/>
</dbReference>
<proteinExistence type="inferred from homology"/>
<dbReference type="AlphaFoldDB" id="A0A0G0Z2R7"/>
<dbReference type="GO" id="GO:0070181">
    <property type="term" value="F:small ribosomal subunit rRNA binding"/>
    <property type="evidence" value="ECO:0007669"/>
    <property type="project" value="TreeGrafter"/>
</dbReference>
<dbReference type="PATRIC" id="fig|1619112.3.peg.773"/>
<dbReference type="GO" id="GO:0005829">
    <property type="term" value="C:cytosol"/>
    <property type="evidence" value="ECO:0007669"/>
    <property type="project" value="TreeGrafter"/>
</dbReference>
<name>A0A0G0Z2R7_UNCKA</name>
<dbReference type="Gene3D" id="1.20.58.110">
    <property type="entry name" value="Ribosomal protein S20"/>
    <property type="match status" value="1"/>
</dbReference>
<dbReference type="GO" id="GO:0015935">
    <property type="term" value="C:small ribosomal subunit"/>
    <property type="evidence" value="ECO:0007669"/>
    <property type="project" value="TreeGrafter"/>
</dbReference>
<evidence type="ECO:0000256" key="7">
    <source>
        <dbReference type="HAMAP-Rule" id="MF_00500"/>
    </source>
</evidence>
<evidence type="ECO:0000256" key="5">
    <source>
        <dbReference type="ARBA" id="ARBA00023274"/>
    </source>
</evidence>
<gene>
    <name evidence="7" type="primary">rpsT</name>
    <name evidence="8" type="ORF">UU72_C0024G0012</name>
</gene>
<dbReference type="Proteomes" id="UP000034163">
    <property type="component" value="Unassembled WGS sequence"/>
</dbReference>
<keyword evidence="2 7" id="KW-0699">rRNA-binding</keyword>
<evidence type="ECO:0000256" key="1">
    <source>
        <dbReference type="ARBA" id="ARBA00007634"/>
    </source>
</evidence>
<accession>A0A0G0Z2R7</accession>
<evidence type="ECO:0000256" key="4">
    <source>
        <dbReference type="ARBA" id="ARBA00022980"/>
    </source>
</evidence>
<dbReference type="PANTHER" id="PTHR33398:SF1">
    <property type="entry name" value="SMALL RIBOSOMAL SUBUNIT PROTEIN BS20C"/>
    <property type="match status" value="1"/>
</dbReference>
<dbReference type="EMBL" id="LCBS01000024">
    <property type="protein sequence ID" value="KKS16286.1"/>
    <property type="molecule type" value="Genomic_DNA"/>
</dbReference>
<comment type="caution">
    <text evidence="8">The sequence shown here is derived from an EMBL/GenBank/DDBJ whole genome shotgun (WGS) entry which is preliminary data.</text>
</comment>